<gene>
    <name evidence="6" type="ORF">DSM5745_06972</name>
</gene>
<dbReference type="PANTHER" id="PTHR13390">
    <property type="entry name" value="LIPASE"/>
    <property type="match status" value="1"/>
</dbReference>
<protein>
    <recommendedName>
        <fullName evidence="8">AB hydrolase-1 domain-containing protein</fullName>
    </recommendedName>
</protein>
<dbReference type="STRING" id="1810919.A0A3D8RK11"/>
<dbReference type="PANTHER" id="PTHR13390:SF0">
    <property type="entry name" value="LIPID DROPLET-ASSOCIATED HYDROLASE"/>
    <property type="match status" value="1"/>
</dbReference>
<proteinExistence type="inferred from homology"/>
<evidence type="ECO:0000313" key="7">
    <source>
        <dbReference type="Proteomes" id="UP000256690"/>
    </source>
</evidence>
<dbReference type="Pfam" id="PF10230">
    <property type="entry name" value="LIDHydrolase"/>
    <property type="match status" value="1"/>
</dbReference>
<dbReference type="Gene3D" id="3.40.50.1820">
    <property type="entry name" value="alpha/beta hydrolase"/>
    <property type="match status" value="1"/>
</dbReference>
<evidence type="ECO:0000256" key="5">
    <source>
        <dbReference type="SAM" id="MobiDB-lite"/>
    </source>
</evidence>
<dbReference type="AlphaFoldDB" id="A0A3D8RK11"/>
<dbReference type="EMBL" id="PVWQ01000008">
    <property type="protein sequence ID" value="RDW74310.1"/>
    <property type="molecule type" value="Genomic_DNA"/>
</dbReference>
<dbReference type="GeneID" id="38117342"/>
<keyword evidence="7" id="KW-1185">Reference proteome</keyword>
<dbReference type="RefSeq" id="XP_026602078.1">
    <property type="nucleotide sequence ID" value="XM_026748988.1"/>
</dbReference>
<feature type="region of interest" description="Disordered" evidence="5">
    <location>
        <begin position="1"/>
        <end position="26"/>
    </location>
</feature>
<dbReference type="Proteomes" id="UP000256690">
    <property type="component" value="Unassembled WGS sequence"/>
</dbReference>
<comment type="subcellular location">
    <subcellularLocation>
        <location evidence="1">Lipid droplet</location>
    </subcellularLocation>
</comment>
<evidence type="ECO:0000256" key="2">
    <source>
        <dbReference type="ARBA" id="ARBA00008300"/>
    </source>
</evidence>
<dbReference type="GO" id="GO:0019915">
    <property type="term" value="P:lipid storage"/>
    <property type="evidence" value="ECO:0007669"/>
    <property type="project" value="InterPro"/>
</dbReference>
<evidence type="ECO:0000313" key="6">
    <source>
        <dbReference type="EMBL" id="RDW74310.1"/>
    </source>
</evidence>
<feature type="region of interest" description="Disordered" evidence="5">
    <location>
        <begin position="86"/>
        <end position="109"/>
    </location>
</feature>
<evidence type="ECO:0000256" key="1">
    <source>
        <dbReference type="ARBA" id="ARBA00004502"/>
    </source>
</evidence>
<dbReference type="InterPro" id="IPR029058">
    <property type="entry name" value="AB_hydrolase_fold"/>
</dbReference>
<evidence type="ECO:0000256" key="4">
    <source>
        <dbReference type="ARBA" id="ARBA00022801"/>
    </source>
</evidence>
<dbReference type="GO" id="GO:0005811">
    <property type="term" value="C:lipid droplet"/>
    <property type="evidence" value="ECO:0007669"/>
    <property type="project" value="UniProtKB-SubCell"/>
</dbReference>
<evidence type="ECO:0008006" key="8">
    <source>
        <dbReference type="Google" id="ProtNLM"/>
    </source>
</evidence>
<comment type="caution">
    <text evidence="6">The sequence shown here is derived from an EMBL/GenBank/DDBJ whole genome shotgun (WGS) entry which is preliminary data.</text>
</comment>
<comment type="similarity">
    <text evidence="2">Belongs to the AB hydrolase superfamily. LDAH family.</text>
</comment>
<reference evidence="6 7" key="1">
    <citation type="journal article" date="2018" name="IMA Fungus">
        <title>IMA Genome-F 9: Draft genome sequence of Annulohypoxylon stygium, Aspergillus mulundensis, Berkeleyomyces basicola (syn. Thielaviopsis basicola), Ceratocystis smalleyi, two Cercospora beticola strains, Coleophoma cylindrospora, Fusarium fracticaudum, Phialophora cf. hyalina, and Morchella septimelata.</title>
        <authorList>
            <person name="Wingfield B.D."/>
            <person name="Bills G.F."/>
            <person name="Dong Y."/>
            <person name="Huang W."/>
            <person name="Nel W.J."/>
            <person name="Swalarsk-Parry B.S."/>
            <person name="Vaghefi N."/>
            <person name="Wilken P.M."/>
            <person name="An Z."/>
            <person name="de Beer Z.W."/>
            <person name="De Vos L."/>
            <person name="Chen L."/>
            <person name="Duong T.A."/>
            <person name="Gao Y."/>
            <person name="Hammerbacher A."/>
            <person name="Kikkert J.R."/>
            <person name="Li Y."/>
            <person name="Li H."/>
            <person name="Li K."/>
            <person name="Li Q."/>
            <person name="Liu X."/>
            <person name="Ma X."/>
            <person name="Naidoo K."/>
            <person name="Pethybridge S.J."/>
            <person name="Sun J."/>
            <person name="Steenkamp E.T."/>
            <person name="van der Nest M.A."/>
            <person name="van Wyk S."/>
            <person name="Wingfield M.J."/>
            <person name="Xiong C."/>
            <person name="Yue Q."/>
            <person name="Zhang X."/>
        </authorList>
    </citation>
    <scope>NUCLEOTIDE SEQUENCE [LARGE SCALE GENOMIC DNA]</scope>
    <source>
        <strain evidence="6 7">DSM 5745</strain>
    </source>
</reference>
<keyword evidence="4" id="KW-0378">Hydrolase</keyword>
<evidence type="ECO:0000256" key="3">
    <source>
        <dbReference type="ARBA" id="ARBA00022677"/>
    </source>
</evidence>
<dbReference type="FunFam" id="3.40.50.1820:FF:000546">
    <property type="entry name" value="Uncharacterized protein"/>
    <property type="match status" value="1"/>
</dbReference>
<dbReference type="InterPro" id="IPR019363">
    <property type="entry name" value="LDAH"/>
</dbReference>
<name>A0A3D8RK11_9EURO</name>
<dbReference type="OrthoDB" id="448051at2759"/>
<accession>A0A3D8RK11</accession>
<dbReference type="GO" id="GO:0016298">
    <property type="term" value="F:lipase activity"/>
    <property type="evidence" value="ECO:0007669"/>
    <property type="project" value="InterPro"/>
</dbReference>
<keyword evidence="3" id="KW-0551">Lipid droplet</keyword>
<dbReference type="SUPFAM" id="SSF53474">
    <property type="entry name" value="alpha/beta-Hydrolases"/>
    <property type="match status" value="1"/>
</dbReference>
<organism evidence="6 7">
    <name type="scientific">Aspergillus mulundensis</name>
    <dbReference type="NCBI Taxonomy" id="1810919"/>
    <lineage>
        <taxon>Eukaryota</taxon>
        <taxon>Fungi</taxon>
        <taxon>Dikarya</taxon>
        <taxon>Ascomycota</taxon>
        <taxon>Pezizomycotina</taxon>
        <taxon>Eurotiomycetes</taxon>
        <taxon>Eurotiomycetidae</taxon>
        <taxon>Eurotiales</taxon>
        <taxon>Aspergillaceae</taxon>
        <taxon>Aspergillus</taxon>
        <taxon>Aspergillus subgen. Nidulantes</taxon>
    </lineage>
</organism>
<sequence length="388" mass="43045">MTIPKPHITPDSFFHRTTSSPSPSDSLLSPWPITIYFISGNPGLISYYQLFLSLLSSNIASSQAARQSGVHIVGHSLAGFELEPKSTGKRVPTLQNHEKQTPQESGKAKHIHNLEEQICFVQSRLDGHMRRLRRDSDPVSTNDLDLDVASEKPKVILIGHSVGTYIAMEILRRHRERQNSGTASNAEGDADADFDIVGGIMLFPTVLDIAKSPSGQKLTFLLRIIPQFALLVSLFARILTALLPTGMLRGLVRSVMRAPPESAVELTTKFLKSKHGVRQALHMAADEMRNITSDQWSDDVWGVSRSTPTAGEKSQPLSRLYFYFGRNDHWVAEQTREEILAARGGLHAETGHGPKMIVCEESVPHAFCLRHNETMANKVADMVQEIIE</sequence>